<name>A0ABR2H9N2_9EUKA</name>
<evidence type="ECO:0000313" key="2">
    <source>
        <dbReference type="Proteomes" id="UP001470230"/>
    </source>
</evidence>
<accession>A0ABR2H9N2</accession>
<organism evidence="1 2">
    <name type="scientific">Tritrichomonas musculus</name>
    <dbReference type="NCBI Taxonomy" id="1915356"/>
    <lineage>
        <taxon>Eukaryota</taxon>
        <taxon>Metamonada</taxon>
        <taxon>Parabasalia</taxon>
        <taxon>Tritrichomonadida</taxon>
        <taxon>Tritrichomonadidae</taxon>
        <taxon>Tritrichomonas</taxon>
    </lineage>
</organism>
<comment type="caution">
    <text evidence="1">The sequence shown here is derived from an EMBL/GenBank/DDBJ whole genome shotgun (WGS) entry which is preliminary data.</text>
</comment>
<dbReference type="EMBL" id="JAPFFF010000037">
    <property type="protein sequence ID" value="KAK8842923.1"/>
    <property type="molecule type" value="Genomic_DNA"/>
</dbReference>
<evidence type="ECO:0000313" key="1">
    <source>
        <dbReference type="EMBL" id="KAK8842923.1"/>
    </source>
</evidence>
<sequence>MGNYFYSILRVLGTKEERQKFVEYVMERVPSYHRTIDPQKETIPGKIAQWYEFKMWENEKGTFMTFFTNNTIIYYNEGYQLHKLYPQLKFIYRSVDEGWPNHCGKWEFSPEDPISEELEKDLDSVQRFSNILGMWGLFKKPIDEFFKMVVIESDNDPQKAQRRMILMQELEKKNGPINDSGTMDPIYANDKYFEMTQEELKNSPEPPECTRTWNFWKNHDGSNEY</sequence>
<keyword evidence="2" id="KW-1185">Reference proteome</keyword>
<protein>
    <submittedName>
        <fullName evidence="1">Uncharacterized protein</fullName>
    </submittedName>
</protein>
<dbReference type="Proteomes" id="UP001470230">
    <property type="component" value="Unassembled WGS sequence"/>
</dbReference>
<proteinExistence type="predicted"/>
<reference evidence="1 2" key="1">
    <citation type="submission" date="2024-04" db="EMBL/GenBank/DDBJ databases">
        <title>Tritrichomonas musculus Genome.</title>
        <authorList>
            <person name="Alves-Ferreira E."/>
            <person name="Grigg M."/>
            <person name="Lorenzi H."/>
            <person name="Galac M."/>
        </authorList>
    </citation>
    <scope>NUCLEOTIDE SEQUENCE [LARGE SCALE GENOMIC DNA]</scope>
    <source>
        <strain evidence="1 2">EAF2021</strain>
    </source>
</reference>
<gene>
    <name evidence="1" type="ORF">M9Y10_025789</name>
</gene>